<feature type="transmembrane region" description="Helical" evidence="5">
    <location>
        <begin position="89"/>
        <end position="108"/>
    </location>
</feature>
<feature type="transmembrane region" description="Helical" evidence="5">
    <location>
        <begin position="12"/>
        <end position="31"/>
    </location>
</feature>
<keyword evidence="7" id="KW-1185">Reference proteome</keyword>
<evidence type="ECO:0000256" key="2">
    <source>
        <dbReference type="ARBA" id="ARBA00022692"/>
    </source>
</evidence>
<dbReference type="EMBL" id="JBGBPQ010000003">
    <property type="protein sequence ID" value="KAL1526571.1"/>
    <property type="molecule type" value="Genomic_DNA"/>
</dbReference>
<evidence type="ECO:0000256" key="3">
    <source>
        <dbReference type="ARBA" id="ARBA00022989"/>
    </source>
</evidence>
<feature type="transmembrane region" description="Helical" evidence="5">
    <location>
        <begin position="37"/>
        <end position="59"/>
    </location>
</feature>
<dbReference type="GO" id="GO:0016020">
    <property type="term" value="C:membrane"/>
    <property type="evidence" value="ECO:0007669"/>
    <property type="project" value="UniProtKB-SubCell"/>
</dbReference>
<comment type="subcellular location">
    <subcellularLocation>
        <location evidence="1">Membrane</location>
        <topology evidence="1">Multi-pass membrane protein</topology>
    </subcellularLocation>
</comment>
<protein>
    <recommendedName>
        <fullName evidence="8">Sugar phosphate transporter domain-containing protein</fullName>
    </recommendedName>
</protein>
<keyword evidence="2 5" id="KW-0812">Transmembrane</keyword>
<dbReference type="InterPro" id="IPR050186">
    <property type="entry name" value="TPT_transporter"/>
</dbReference>
<feature type="transmembrane region" description="Helical" evidence="5">
    <location>
        <begin position="66"/>
        <end position="83"/>
    </location>
</feature>
<organism evidence="6 7">
    <name type="scientific">Prymnesium parvum</name>
    <name type="common">Toxic golden alga</name>
    <dbReference type="NCBI Taxonomy" id="97485"/>
    <lineage>
        <taxon>Eukaryota</taxon>
        <taxon>Haptista</taxon>
        <taxon>Haptophyta</taxon>
        <taxon>Prymnesiophyceae</taxon>
        <taxon>Prymnesiales</taxon>
        <taxon>Prymnesiaceae</taxon>
        <taxon>Prymnesium</taxon>
    </lineage>
</organism>
<gene>
    <name evidence="6" type="ORF">AB1Y20_015279</name>
</gene>
<sequence>MCWQKGDMPSSEAFKIAAAGVGSIGFMNISLNLNSVGFYQITKLAIVPCTLVAQAVMFGLHVNRKIQISLFVLLIGLTWATVTDVHLNAPGFLIGVLAILTTTVFQIWQGSKQREFGMTGIQLQSSVAVWQALQALAAALALENLCVQARFDVEQDDKEPFFPRVQQGVQLHTDASIALRRVPTGAESHSCTFSDVSGTDEFEKRGK</sequence>
<dbReference type="AlphaFoldDB" id="A0AB34K0C2"/>
<reference evidence="6 7" key="1">
    <citation type="journal article" date="2024" name="Science">
        <title>Giant polyketide synthase enzymes in the biosynthesis of giant marine polyether toxins.</title>
        <authorList>
            <person name="Fallon T.R."/>
            <person name="Shende V.V."/>
            <person name="Wierzbicki I.H."/>
            <person name="Pendleton A.L."/>
            <person name="Watervoot N.F."/>
            <person name="Auber R.P."/>
            <person name="Gonzalez D.J."/>
            <person name="Wisecaver J.H."/>
            <person name="Moore B.S."/>
        </authorList>
    </citation>
    <scope>NUCLEOTIDE SEQUENCE [LARGE SCALE GENOMIC DNA]</scope>
    <source>
        <strain evidence="6 7">12B1</strain>
    </source>
</reference>
<evidence type="ECO:0000256" key="4">
    <source>
        <dbReference type="ARBA" id="ARBA00023136"/>
    </source>
</evidence>
<keyword evidence="4 5" id="KW-0472">Membrane</keyword>
<evidence type="ECO:0000256" key="1">
    <source>
        <dbReference type="ARBA" id="ARBA00004141"/>
    </source>
</evidence>
<dbReference type="Proteomes" id="UP001515480">
    <property type="component" value="Unassembled WGS sequence"/>
</dbReference>
<evidence type="ECO:0000313" key="7">
    <source>
        <dbReference type="Proteomes" id="UP001515480"/>
    </source>
</evidence>
<proteinExistence type="predicted"/>
<name>A0AB34K0C2_PRYPA</name>
<comment type="caution">
    <text evidence="6">The sequence shown here is derived from an EMBL/GenBank/DDBJ whole genome shotgun (WGS) entry which is preliminary data.</text>
</comment>
<evidence type="ECO:0000313" key="6">
    <source>
        <dbReference type="EMBL" id="KAL1526571.1"/>
    </source>
</evidence>
<dbReference type="PANTHER" id="PTHR11132">
    <property type="entry name" value="SOLUTE CARRIER FAMILY 35"/>
    <property type="match status" value="1"/>
</dbReference>
<keyword evidence="3 5" id="KW-1133">Transmembrane helix</keyword>
<accession>A0AB34K0C2</accession>
<evidence type="ECO:0000256" key="5">
    <source>
        <dbReference type="SAM" id="Phobius"/>
    </source>
</evidence>
<evidence type="ECO:0008006" key="8">
    <source>
        <dbReference type="Google" id="ProtNLM"/>
    </source>
</evidence>